<reference evidence="1" key="1">
    <citation type="journal article" date="2014" name="Front. Microbiol.">
        <title>High frequency of phylogenetically diverse reductive dehalogenase-homologous genes in deep subseafloor sedimentary metagenomes.</title>
        <authorList>
            <person name="Kawai M."/>
            <person name="Futagami T."/>
            <person name="Toyoda A."/>
            <person name="Takaki Y."/>
            <person name="Nishi S."/>
            <person name="Hori S."/>
            <person name="Arai W."/>
            <person name="Tsubouchi T."/>
            <person name="Morono Y."/>
            <person name="Uchiyama I."/>
            <person name="Ito T."/>
            <person name="Fujiyama A."/>
            <person name="Inagaki F."/>
            <person name="Takami H."/>
        </authorList>
    </citation>
    <scope>NUCLEOTIDE SEQUENCE</scope>
    <source>
        <strain evidence="1">Expedition CK06-06</strain>
    </source>
</reference>
<protein>
    <submittedName>
        <fullName evidence="1">Uncharacterized protein</fullName>
    </submittedName>
</protein>
<dbReference type="AlphaFoldDB" id="X0V054"/>
<evidence type="ECO:0000313" key="1">
    <source>
        <dbReference type="EMBL" id="GAG11459.1"/>
    </source>
</evidence>
<organism evidence="1">
    <name type="scientific">marine sediment metagenome</name>
    <dbReference type="NCBI Taxonomy" id="412755"/>
    <lineage>
        <taxon>unclassified sequences</taxon>
        <taxon>metagenomes</taxon>
        <taxon>ecological metagenomes</taxon>
    </lineage>
</organism>
<accession>X0V054</accession>
<sequence length="49" mass="5757">MNEKDRKKILLESRKFGGISLRRQMLRVHKNGAKFPISKAYIDDELLDP</sequence>
<dbReference type="EMBL" id="BARS01024750">
    <property type="protein sequence ID" value="GAG11459.1"/>
    <property type="molecule type" value="Genomic_DNA"/>
</dbReference>
<name>X0V054_9ZZZZ</name>
<feature type="non-terminal residue" evidence="1">
    <location>
        <position position="49"/>
    </location>
</feature>
<comment type="caution">
    <text evidence="1">The sequence shown here is derived from an EMBL/GenBank/DDBJ whole genome shotgun (WGS) entry which is preliminary data.</text>
</comment>
<proteinExistence type="predicted"/>
<gene>
    <name evidence="1" type="ORF">S01H1_39242</name>
</gene>